<dbReference type="HOGENOM" id="CLU_2338234_0_0_1"/>
<accession>Q22P92</accession>
<protein>
    <submittedName>
        <fullName evidence="2">Transmembrane protein, putative</fullName>
    </submittedName>
</protein>
<dbReference type="GeneID" id="7826753"/>
<dbReference type="EMBL" id="GG662855">
    <property type="protein sequence ID" value="EAR87217.1"/>
    <property type="molecule type" value="Genomic_DNA"/>
</dbReference>
<organism evidence="2 3">
    <name type="scientific">Tetrahymena thermophila (strain SB210)</name>
    <dbReference type="NCBI Taxonomy" id="312017"/>
    <lineage>
        <taxon>Eukaryota</taxon>
        <taxon>Sar</taxon>
        <taxon>Alveolata</taxon>
        <taxon>Ciliophora</taxon>
        <taxon>Intramacronucleata</taxon>
        <taxon>Oligohymenophorea</taxon>
        <taxon>Hymenostomatida</taxon>
        <taxon>Tetrahymenina</taxon>
        <taxon>Tetrahymenidae</taxon>
        <taxon>Tetrahymena</taxon>
    </lineage>
</organism>
<dbReference type="AlphaFoldDB" id="Q22P92"/>
<feature type="transmembrane region" description="Helical" evidence="1">
    <location>
        <begin position="18"/>
        <end position="37"/>
    </location>
</feature>
<keyword evidence="1" id="KW-0472">Membrane</keyword>
<evidence type="ECO:0000313" key="3">
    <source>
        <dbReference type="Proteomes" id="UP000009168"/>
    </source>
</evidence>
<evidence type="ECO:0000256" key="1">
    <source>
        <dbReference type="SAM" id="Phobius"/>
    </source>
</evidence>
<dbReference type="Proteomes" id="UP000009168">
    <property type="component" value="Unassembled WGS sequence"/>
</dbReference>
<keyword evidence="1 2" id="KW-0812">Transmembrane</keyword>
<dbReference type="OrthoDB" id="431717at2759"/>
<name>Q22P92_TETTS</name>
<sequence>MIAHILFKQEAKSKFNGFHMFMVFNWLIMSSIEGLVIEKNYSDYDEKLIEVSLKVEKSLFIHEQGFNLLGFYLKCINSIKIKISYRINYLEDSWIVSI</sequence>
<reference evidence="3" key="1">
    <citation type="journal article" date="2006" name="PLoS Biol.">
        <title>Macronuclear genome sequence of the ciliate Tetrahymena thermophila, a model eukaryote.</title>
        <authorList>
            <person name="Eisen J.A."/>
            <person name="Coyne R.S."/>
            <person name="Wu M."/>
            <person name="Wu D."/>
            <person name="Thiagarajan M."/>
            <person name="Wortman J.R."/>
            <person name="Badger J.H."/>
            <person name="Ren Q."/>
            <person name="Amedeo P."/>
            <person name="Jones K.M."/>
            <person name="Tallon L.J."/>
            <person name="Delcher A.L."/>
            <person name="Salzberg S.L."/>
            <person name="Silva J.C."/>
            <person name="Haas B.J."/>
            <person name="Majoros W.H."/>
            <person name="Farzad M."/>
            <person name="Carlton J.M."/>
            <person name="Smith R.K. Jr."/>
            <person name="Garg J."/>
            <person name="Pearlman R.E."/>
            <person name="Karrer K.M."/>
            <person name="Sun L."/>
            <person name="Manning G."/>
            <person name="Elde N.C."/>
            <person name="Turkewitz A.P."/>
            <person name="Asai D.J."/>
            <person name="Wilkes D.E."/>
            <person name="Wang Y."/>
            <person name="Cai H."/>
            <person name="Collins K."/>
            <person name="Stewart B.A."/>
            <person name="Lee S.R."/>
            <person name="Wilamowska K."/>
            <person name="Weinberg Z."/>
            <person name="Ruzzo W.L."/>
            <person name="Wloga D."/>
            <person name="Gaertig J."/>
            <person name="Frankel J."/>
            <person name="Tsao C.-C."/>
            <person name="Gorovsky M.A."/>
            <person name="Keeling P.J."/>
            <person name="Waller R.F."/>
            <person name="Patron N.J."/>
            <person name="Cherry J.M."/>
            <person name="Stover N.A."/>
            <person name="Krieger C.J."/>
            <person name="del Toro C."/>
            <person name="Ryder H.F."/>
            <person name="Williamson S.C."/>
            <person name="Barbeau R.A."/>
            <person name="Hamilton E.P."/>
            <person name="Orias E."/>
        </authorList>
    </citation>
    <scope>NUCLEOTIDE SEQUENCE [LARGE SCALE GENOMIC DNA]</scope>
    <source>
        <strain evidence="3">SB210</strain>
    </source>
</reference>
<dbReference type="KEGG" id="tet:TTHERM_00365490"/>
<proteinExistence type="predicted"/>
<keyword evidence="3" id="KW-1185">Reference proteome</keyword>
<evidence type="ECO:0000313" key="2">
    <source>
        <dbReference type="EMBL" id="EAR87217.1"/>
    </source>
</evidence>
<keyword evidence="1" id="KW-1133">Transmembrane helix</keyword>
<dbReference type="InParanoid" id="Q22P92"/>
<dbReference type="RefSeq" id="XP_001007462.1">
    <property type="nucleotide sequence ID" value="XM_001007462.1"/>
</dbReference>
<gene>
    <name evidence="2" type="ORF">TTHERM_00365490</name>
</gene>